<keyword evidence="3" id="KW-0804">Transcription</keyword>
<dbReference type="NCBIfam" id="NF033788">
    <property type="entry name" value="HTH_metalloreg"/>
    <property type="match status" value="1"/>
</dbReference>
<dbReference type="PANTHER" id="PTHR33154">
    <property type="entry name" value="TRANSCRIPTIONAL REGULATOR, ARSR FAMILY"/>
    <property type="match status" value="1"/>
</dbReference>
<dbReference type="Proteomes" id="UP001172083">
    <property type="component" value="Unassembled WGS sequence"/>
</dbReference>
<evidence type="ECO:0000256" key="2">
    <source>
        <dbReference type="ARBA" id="ARBA00023125"/>
    </source>
</evidence>
<gene>
    <name evidence="5" type="ORF">QQ020_20085</name>
</gene>
<keyword evidence="2" id="KW-0238">DNA-binding</keyword>
<dbReference type="SMART" id="SM00418">
    <property type="entry name" value="HTH_ARSR"/>
    <property type="match status" value="1"/>
</dbReference>
<keyword evidence="1" id="KW-0805">Transcription regulation</keyword>
<protein>
    <submittedName>
        <fullName evidence="5">Metalloregulator ArsR/SmtB family transcription factor</fullName>
    </submittedName>
</protein>
<dbReference type="EMBL" id="JAUJEB010000004">
    <property type="protein sequence ID" value="MDN5214390.1"/>
    <property type="molecule type" value="Genomic_DNA"/>
</dbReference>
<dbReference type="InterPro" id="IPR051081">
    <property type="entry name" value="HTH_MetalResp_TranReg"/>
</dbReference>
<dbReference type="CDD" id="cd00090">
    <property type="entry name" value="HTH_ARSR"/>
    <property type="match status" value="1"/>
</dbReference>
<evidence type="ECO:0000313" key="5">
    <source>
        <dbReference type="EMBL" id="MDN5214390.1"/>
    </source>
</evidence>
<name>A0ABT8L9E6_9BACT</name>
<sequence length="94" mass="11214">MSKAERQLEDFEKVFKALAHASRRNILVVLKTREKMTAGEIVERFTHKWPTITRHLKQLEDAGLVQVRKVSREQYYSLNTKRLTGVVNEWLKWF</sequence>
<keyword evidence="6" id="KW-1185">Reference proteome</keyword>
<evidence type="ECO:0000256" key="3">
    <source>
        <dbReference type="ARBA" id="ARBA00023163"/>
    </source>
</evidence>
<dbReference type="Gene3D" id="1.10.10.10">
    <property type="entry name" value="Winged helix-like DNA-binding domain superfamily/Winged helix DNA-binding domain"/>
    <property type="match status" value="1"/>
</dbReference>
<dbReference type="SUPFAM" id="SSF46785">
    <property type="entry name" value="Winged helix' DNA-binding domain"/>
    <property type="match status" value="1"/>
</dbReference>
<reference evidence="5" key="1">
    <citation type="submission" date="2023-06" db="EMBL/GenBank/DDBJ databases">
        <title>Genomic of Agaribacillus aureum.</title>
        <authorList>
            <person name="Wang G."/>
        </authorList>
    </citation>
    <scope>NUCLEOTIDE SEQUENCE</scope>
    <source>
        <strain evidence="5">BMA12</strain>
    </source>
</reference>
<evidence type="ECO:0000256" key="1">
    <source>
        <dbReference type="ARBA" id="ARBA00023015"/>
    </source>
</evidence>
<dbReference type="InterPro" id="IPR011991">
    <property type="entry name" value="ArsR-like_HTH"/>
</dbReference>
<organism evidence="5 6">
    <name type="scientific">Agaribacillus aureus</name>
    <dbReference type="NCBI Taxonomy" id="3051825"/>
    <lineage>
        <taxon>Bacteria</taxon>
        <taxon>Pseudomonadati</taxon>
        <taxon>Bacteroidota</taxon>
        <taxon>Cytophagia</taxon>
        <taxon>Cytophagales</taxon>
        <taxon>Splendidivirgaceae</taxon>
        <taxon>Agaribacillus</taxon>
    </lineage>
</organism>
<comment type="caution">
    <text evidence="5">The sequence shown here is derived from an EMBL/GenBank/DDBJ whole genome shotgun (WGS) entry which is preliminary data.</text>
</comment>
<accession>A0ABT8L9E6</accession>
<feature type="domain" description="HTH arsR-type" evidence="4">
    <location>
        <begin position="3"/>
        <end position="94"/>
    </location>
</feature>
<dbReference type="PANTHER" id="PTHR33154:SF33">
    <property type="entry name" value="TRANSCRIPTIONAL REPRESSOR SDPR"/>
    <property type="match status" value="1"/>
</dbReference>
<dbReference type="Pfam" id="PF12840">
    <property type="entry name" value="HTH_20"/>
    <property type="match status" value="1"/>
</dbReference>
<proteinExistence type="predicted"/>
<evidence type="ECO:0000259" key="4">
    <source>
        <dbReference type="PROSITE" id="PS50987"/>
    </source>
</evidence>
<dbReference type="InterPro" id="IPR001845">
    <property type="entry name" value="HTH_ArsR_DNA-bd_dom"/>
</dbReference>
<evidence type="ECO:0000313" key="6">
    <source>
        <dbReference type="Proteomes" id="UP001172083"/>
    </source>
</evidence>
<dbReference type="PROSITE" id="PS50987">
    <property type="entry name" value="HTH_ARSR_2"/>
    <property type="match status" value="1"/>
</dbReference>
<dbReference type="InterPro" id="IPR036388">
    <property type="entry name" value="WH-like_DNA-bd_sf"/>
</dbReference>
<dbReference type="RefSeq" id="WP_346759724.1">
    <property type="nucleotide sequence ID" value="NZ_JAUJEB010000004.1"/>
</dbReference>
<dbReference type="InterPro" id="IPR036390">
    <property type="entry name" value="WH_DNA-bd_sf"/>
</dbReference>
<dbReference type="PRINTS" id="PR00778">
    <property type="entry name" value="HTHARSR"/>
</dbReference>